<reference evidence="1 2" key="2">
    <citation type="journal article" date="2011" name="PLoS Genet.">
        <title>Caenorhabditis briggsae recombinant inbred line genotypes reveal inter-strain incompatibility and the evolution of recombination.</title>
        <authorList>
            <person name="Ross J.A."/>
            <person name="Koboldt D.C."/>
            <person name="Staisch J.E."/>
            <person name="Chamberlin H.M."/>
            <person name="Gupta B.P."/>
            <person name="Miller R.D."/>
            <person name="Baird S.E."/>
            <person name="Haag E.S."/>
        </authorList>
    </citation>
    <scope>NUCLEOTIDE SEQUENCE [LARGE SCALE GENOMIC DNA]</scope>
    <source>
        <strain evidence="1 2">AF16</strain>
    </source>
</reference>
<dbReference type="CTD" id="68919053"/>
<evidence type="ECO:0000313" key="1">
    <source>
        <dbReference type="EMBL" id="CAS00403.1"/>
    </source>
</evidence>
<dbReference type="Proteomes" id="UP000008549">
    <property type="component" value="Unassembled WGS sequence"/>
</dbReference>
<protein>
    <submittedName>
        <fullName evidence="1">Protein CBG27603</fullName>
    </submittedName>
</protein>
<keyword evidence="2" id="KW-1185">Reference proteome</keyword>
<evidence type="ECO:0000313" key="2">
    <source>
        <dbReference type="Proteomes" id="UP000008549"/>
    </source>
</evidence>
<dbReference type="HOGENOM" id="CLU_3351573_0_0_1"/>
<dbReference type="InParanoid" id="B6IKH3"/>
<gene>
    <name evidence="1" type="ORF">CBG27603</name>
    <name evidence="1" type="ORF">CBG_27603</name>
</gene>
<dbReference type="GeneID" id="68919053"/>
<proteinExistence type="predicted"/>
<dbReference type="RefSeq" id="XP_045099962.1">
    <property type="nucleotide sequence ID" value="XM_045239355.1"/>
</dbReference>
<organism evidence="1 2">
    <name type="scientific">Caenorhabditis briggsae</name>
    <dbReference type="NCBI Taxonomy" id="6238"/>
    <lineage>
        <taxon>Eukaryota</taxon>
        <taxon>Metazoa</taxon>
        <taxon>Ecdysozoa</taxon>
        <taxon>Nematoda</taxon>
        <taxon>Chromadorea</taxon>
        <taxon>Rhabditida</taxon>
        <taxon>Rhabditina</taxon>
        <taxon>Rhabditomorpha</taxon>
        <taxon>Rhabditoidea</taxon>
        <taxon>Rhabditidae</taxon>
        <taxon>Peloderinae</taxon>
        <taxon>Caenorhabditis</taxon>
    </lineage>
</organism>
<sequence length="37" mass="4465">MIIFYFLSVAQWMHFVGLWNYLSWLDESLEVVQAAKE</sequence>
<name>B6IKH3_CAEBR</name>
<dbReference type="EMBL" id="HE601483">
    <property type="protein sequence ID" value="CAS00403.1"/>
    <property type="molecule type" value="Genomic_DNA"/>
</dbReference>
<accession>B6IKH3</accession>
<dbReference type="KEGG" id="cbr:CBG_27603"/>
<reference evidence="1 2" key="1">
    <citation type="journal article" date="2003" name="PLoS Biol.">
        <title>The genome sequence of Caenorhabditis briggsae: a platform for comparative genomics.</title>
        <authorList>
            <person name="Stein L.D."/>
            <person name="Bao Z."/>
            <person name="Blasiar D."/>
            <person name="Blumenthal T."/>
            <person name="Brent M.R."/>
            <person name="Chen N."/>
            <person name="Chinwalla A."/>
            <person name="Clarke L."/>
            <person name="Clee C."/>
            <person name="Coghlan A."/>
            <person name="Coulson A."/>
            <person name="D'Eustachio P."/>
            <person name="Fitch D.H."/>
            <person name="Fulton L.A."/>
            <person name="Fulton R.E."/>
            <person name="Griffiths-Jones S."/>
            <person name="Harris T.W."/>
            <person name="Hillier L.W."/>
            <person name="Kamath R."/>
            <person name="Kuwabara P.E."/>
            <person name="Mardis E.R."/>
            <person name="Marra M.A."/>
            <person name="Miner T.L."/>
            <person name="Minx P."/>
            <person name="Mullikin J.C."/>
            <person name="Plumb R.W."/>
            <person name="Rogers J."/>
            <person name="Schein J.E."/>
            <person name="Sohrmann M."/>
            <person name="Spieth J."/>
            <person name="Stajich J.E."/>
            <person name="Wei C."/>
            <person name="Willey D."/>
            <person name="Wilson R.K."/>
            <person name="Durbin R."/>
            <person name="Waterston R.H."/>
        </authorList>
    </citation>
    <scope>NUCLEOTIDE SEQUENCE [LARGE SCALE GENOMIC DNA]</scope>
    <source>
        <strain evidence="1 2">AF16</strain>
    </source>
</reference>
<dbReference type="AlphaFoldDB" id="B6IKH3"/>